<evidence type="ECO:0000313" key="2">
    <source>
        <dbReference type="EMBL" id="GAQ93256.1"/>
    </source>
</evidence>
<name>A0A1Y1IWH0_KLENI</name>
<evidence type="ECO:0000256" key="1">
    <source>
        <dbReference type="SAM" id="MobiDB-lite"/>
    </source>
</evidence>
<accession>A0A1Y1IWH0</accession>
<dbReference type="EMBL" id="DF238342">
    <property type="protein sequence ID" value="GAQ93256.1"/>
    <property type="molecule type" value="Genomic_DNA"/>
</dbReference>
<feature type="non-terminal residue" evidence="2">
    <location>
        <position position="1"/>
    </location>
</feature>
<dbReference type="OMA" id="PHERRFC"/>
<reference evidence="2 3" key="1">
    <citation type="journal article" date="2014" name="Nat. Commun.">
        <title>Klebsormidium flaccidum genome reveals primary factors for plant terrestrial adaptation.</title>
        <authorList>
            <person name="Hori K."/>
            <person name="Maruyama F."/>
            <person name="Fujisawa T."/>
            <person name="Togashi T."/>
            <person name="Yamamoto N."/>
            <person name="Seo M."/>
            <person name="Sato S."/>
            <person name="Yamada T."/>
            <person name="Mori H."/>
            <person name="Tajima N."/>
            <person name="Moriyama T."/>
            <person name="Ikeuchi M."/>
            <person name="Watanabe M."/>
            <person name="Wada H."/>
            <person name="Kobayashi K."/>
            <person name="Saito M."/>
            <person name="Masuda T."/>
            <person name="Sasaki-Sekimoto Y."/>
            <person name="Mashiguchi K."/>
            <person name="Awai K."/>
            <person name="Shimojima M."/>
            <person name="Masuda S."/>
            <person name="Iwai M."/>
            <person name="Nobusawa T."/>
            <person name="Narise T."/>
            <person name="Kondo S."/>
            <person name="Saito H."/>
            <person name="Sato R."/>
            <person name="Murakawa M."/>
            <person name="Ihara Y."/>
            <person name="Oshima-Yamada Y."/>
            <person name="Ohtaka K."/>
            <person name="Satoh M."/>
            <person name="Sonobe K."/>
            <person name="Ishii M."/>
            <person name="Ohtani R."/>
            <person name="Kanamori-Sato M."/>
            <person name="Honoki R."/>
            <person name="Miyazaki D."/>
            <person name="Mochizuki H."/>
            <person name="Umetsu J."/>
            <person name="Higashi K."/>
            <person name="Shibata D."/>
            <person name="Kamiya Y."/>
            <person name="Sato N."/>
            <person name="Nakamura Y."/>
            <person name="Tabata S."/>
            <person name="Ida S."/>
            <person name="Kurokawa K."/>
            <person name="Ohta H."/>
        </authorList>
    </citation>
    <scope>NUCLEOTIDE SEQUENCE [LARGE SCALE GENOMIC DNA]</scope>
    <source>
        <strain evidence="2 3">NIES-2285</strain>
    </source>
</reference>
<dbReference type="PANTHER" id="PTHR47679">
    <property type="entry name" value="PROTEIN TORNADO 1"/>
    <property type="match status" value="1"/>
</dbReference>
<dbReference type="Proteomes" id="UP000054558">
    <property type="component" value="Unassembled WGS sequence"/>
</dbReference>
<organism evidence="2 3">
    <name type="scientific">Klebsormidium nitens</name>
    <name type="common">Green alga</name>
    <name type="synonym">Ulothrix nitens</name>
    <dbReference type="NCBI Taxonomy" id="105231"/>
    <lineage>
        <taxon>Eukaryota</taxon>
        <taxon>Viridiplantae</taxon>
        <taxon>Streptophyta</taxon>
        <taxon>Klebsormidiophyceae</taxon>
        <taxon>Klebsormidiales</taxon>
        <taxon>Klebsormidiaceae</taxon>
        <taxon>Klebsormidium</taxon>
    </lineage>
</organism>
<dbReference type="AlphaFoldDB" id="A0A1Y1IWH0"/>
<dbReference type="OrthoDB" id="537968at2759"/>
<feature type="region of interest" description="Disordered" evidence="1">
    <location>
        <begin position="585"/>
        <end position="608"/>
    </location>
</feature>
<keyword evidence="3" id="KW-1185">Reference proteome</keyword>
<evidence type="ECO:0000313" key="3">
    <source>
        <dbReference type="Proteomes" id="UP000054558"/>
    </source>
</evidence>
<proteinExistence type="predicted"/>
<dbReference type="STRING" id="105231.A0A1Y1IWH0"/>
<sequence>DGVLSVEKLAAIYQRALFGSGWSTEQVVEILRGLELCDWVDGEKREVLIPALLEGSREALHGWSNYRTEQPVLGRRLSCGPDAGTVLPAGVFTLLQVRLRKRFRVRGDSEFVTDGVSVSFLVDGAALLVHFDPARARQLSIVAKVRDVRRQLVDGLDRVEEICREVYQICAEKGVLNEHCVKEEVKLRRSKGLSGWEAEAGRCLRYSELLTTAELEGVVGELTGARQDELPDADAPEFEGDRGLRELIVRTGGTVVEAGRQGERRILAAGQRRHEELMAAIEDLRKGQGVLLKQVEQQGRFLRTQASLPRFMYVADERGLFTRLWDVLSRTATLHLLCEGGRMPHVVADQPGKTFQATREWAKTAGPYLQYSLRVLIVVAKIAASAAAPGVDRLIPDVATGLFSSAEGEKLRQILGKAVGTTLAKEVATFADDVGKWTDAELGRGAGADGLGGAVQDSLLFLLEKVGAAAESVLNDSFKLWKVEVRRAYAGKEPGQVIWVCENCKKDLGAKQFASWQLRLTGALGNALWNEAYGPHERRFCGADRGRASFGKKRTWMGRTGPWEWGDQRPRWRLRAGRLAGGATAHKRTCSSGGVPGLDGGSKLRGLTARDGPRRIRLAEGKKETSALGAGDELGCRGRDSARVDAFGANGSLS</sequence>
<dbReference type="PANTHER" id="PTHR47679:SF2">
    <property type="entry name" value="C-TERMINAL OF ROC (COR) DOMAIN-CONTAINING PROTEIN"/>
    <property type="match status" value="1"/>
</dbReference>
<gene>
    <name evidence="2" type="ORF">KFL_013930010</name>
</gene>
<protein>
    <submittedName>
        <fullName evidence="2">Uncharacterized protein</fullName>
    </submittedName>
</protein>